<sequence>MDVGNYLKLWLSNNYVLAIILLSSGYRFG</sequence>
<keyword evidence="1" id="KW-0472">Membrane</keyword>
<dbReference type="Proteomes" id="UP000326595">
    <property type="component" value="Chromosome"/>
</dbReference>
<dbReference type="EMBL" id="CABVHG010000019">
    <property type="protein sequence ID" value="VVN02553.1"/>
    <property type="molecule type" value="Genomic_DNA"/>
</dbReference>
<evidence type="ECO:0000256" key="1">
    <source>
        <dbReference type="SAM" id="Phobius"/>
    </source>
</evidence>
<evidence type="ECO:0000313" key="4">
    <source>
        <dbReference type="Proteomes" id="UP000326595"/>
    </source>
</evidence>
<dbReference type="AlphaFoldDB" id="A0A5E6UC84"/>
<organism evidence="3">
    <name type="scientific">Pseudomonas fluorescens</name>
    <dbReference type="NCBI Taxonomy" id="294"/>
    <lineage>
        <taxon>Bacteria</taxon>
        <taxon>Pseudomonadati</taxon>
        <taxon>Pseudomonadota</taxon>
        <taxon>Gammaproteobacteria</taxon>
        <taxon>Pseudomonadales</taxon>
        <taxon>Pseudomonadaceae</taxon>
        <taxon>Pseudomonas</taxon>
    </lineage>
</organism>
<reference evidence="3" key="1">
    <citation type="submission" date="2019-09" db="EMBL/GenBank/DDBJ databases">
        <authorList>
            <person name="Chandra G."/>
            <person name="Truman W A."/>
        </authorList>
    </citation>
    <scope>NUCLEOTIDE SEQUENCE [LARGE SCALE GENOMIC DNA]</scope>
    <source>
        <strain evidence="3">PS652</strain>
    </source>
</reference>
<gene>
    <name evidence="2" type="ORF">PS652_02963</name>
    <name evidence="3" type="ORF">PS652_03377</name>
</gene>
<proteinExistence type="predicted"/>
<evidence type="ECO:0000313" key="2">
    <source>
        <dbReference type="EMBL" id="CAK9890130.1"/>
    </source>
</evidence>
<keyword evidence="1" id="KW-1133">Transmembrane helix</keyword>
<reference evidence="2 4" key="2">
    <citation type="submission" date="2024-03" db="EMBL/GenBank/DDBJ databases">
        <authorList>
            <person name="Alaster D. Moffat"/>
            <person name="Govind Chandra"/>
            <person name="Andrew W. Truman"/>
        </authorList>
    </citation>
    <scope>NUCLEOTIDE SEQUENCE [LARGE SCALE GENOMIC DNA]</scope>
    <source>
        <strain evidence="2">PS652</strain>
    </source>
</reference>
<protein>
    <submittedName>
        <fullName evidence="3">Uncharacterized protein</fullName>
    </submittedName>
</protein>
<accession>A0A5E6UC84</accession>
<dbReference type="EMBL" id="OZ024668">
    <property type="protein sequence ID" value="CAK9890130.1"/>
    <property type="molecule type" value="Genomic_DNA"/>
</dbReference>
<keyword evidence="1" id="KW-0812">Transmembrane</keyword>
<name>A0A5E6UC84_PSEFL</name>
<evidence type="ECO:0000313" key="3">
    <source>
        <dbReference type="EMBL" id="VVN02553.1"/>
    </source>
</evidence>
<feature type="transmembrane region" description="Helical" evidence="1">
    <location>
        <begin position="6"/>
        <end position="26"/>
    </location>
</feature>